<dbReference type="VEuPathDB" id="FungiDB:B9J08_000472"/>
<reference evidence="3" key="1">
    <citation type="journal article" date="2015" name="BMC Genomics">
        <title>Draft genome of a commonly misdiagnosed multidrug resistant pathogen Candida auris.</title>
        <authorList>
            <person name="Chatterjee S."/>
            <person name="Alampalli S.V."/>
            <person name="Nageshan R.K."/>
            <person name="Chettiar S.T."/>
            <person name="Joshi S."/>
            <person name="Tatu U.S."/>
        </authorList>
    </citation>
    <scope>NUCLEOTIDE SEQUENCE [LARGE SCALE GENOMIC DNA]</scope>
    <source>
        <strain evidence="3">6684</strain>
    </source>
</reference>
<dbReference type="VEuPathDB" id="FungiDB:CJI96_0003618"/>
<gene>
    <name evidence="2" type="ORF">QG37_07953</name>
</gene>
<accession>A0A0L0NNP4</accession>
<sequence length="271" mass="30474">MLFVQLFLFFIASNGLFIPQSILPVPSDGKLLSANSNSSLINPQKGFVTFLQPFIVIKESFISMVTPVAIQNTATNVLQHLALVRQLNASGANRDSKQVYLSYTNGTLFKSFDLDAGALKFNGIDPKKLMAENYATLLSDNASGEIPRKVVCDYSRRHAEFTLCYEKSEGFTKREEPQVSAQLLHQVFLKVKQGTEKVSDNIDFLAESPKEFFLNLDEKIDDKMMNIADKWEEAKNMPAVIEPDIYRETSEVLVDEVEDSDVSVDYDGYQD</sequence>
<organism evidence="2 3">
    <name type="scientific">Candidozyma auris</name>
    <name type="common">Yeast</name>
    <name type="synonym">Candida auris</name>
    <dbReference type="NCBI Taxonomy" id="498019"/>
    <lineage>
        <taxon>Eukaryota</taxon>
        <taxon>Fungi</taxon>
        <taxon>Dikarya</taxon>
        <taxon>Ascomycota</taxon>
        <taxon>Saccharomycotina</taxon>
        <taxon>Pichiomycetes</taxon>
        <taxon>Metschnikowiaceae</taxon>
        <taxon>Candidozyma</taxon>
    </lineage>
</organism>
<feature type="chain" id="PRO_5012859255" evidence="1">
    <location>
        <begin position="16"/>
        <end position="271"/>
    </location>
</feature>
<evidence type="ECO:0000313" key="2">
    <source>
        <dbReference type="EMBL" id="KND95634.1"/>
    </source>
</evidence>
<dbReference type="VEuPathDB" id="FungiDB:CJJ07_002315"/>
<protein>
    <submittedName>
        <fullName evidence="2">Uncharacterized protein</fullName>
    </submittedName>
</protein>
<proteinExistence type="predicted"/>
<dbReference type="EMBL" id="LGST01000066">
    <property type="protein sequence ID" value="KND95634.1"/>
    <property type="molecule type" value="Genomic_DNA"/>
</dbReference>
<feature type="signal peptide" evidence="1">
    <location>
        <begin position="1"/>
        <end position="15"/>
    </location>
</feature>
<evidence type="ECO:0000256" key="1">
    <source>
        <dbReference type="SAM" id="SignalP"/>
    </source>
</evidence>
<dbReference type="VEuPathDB" id="FungiDB:CJI97_000472"/>
<dbReference type="Proteomes" id="UP000037122">
    <property type="component" value="Unassembled WGS sequence"/>
</dbReference>
<dbReference type="VEuPathDB" id="FungiDB:QG37_07953"/>
<comment type="caution">
    <text evidence="2">The sequence shown here is derived from an EMBL/GenBank/DDBJ whole genome shotgun (WGS) entry which is preliminary data.</text>
</comment>
<dbReference type="AlphaFoldDB" id="A0A0L0NNP4"/>
<evidence type="ECO:0000313" key="3">
    <source>
        <dbReference type="Proteomes" id="UP000037122"/>
    </source>
</evidence>
<name>A0A0L0NNP4_CANAR</name>
<dbReference type="VEuPathDB" id="FungiDB:CJJ09_002440"/>
<keyword evidence="1" id="KW-0732">Signal</keyword>